<dbReference type="EMBL" id="JAVFWL010000003">
    <property type="protein sequence ID" value="KAK6740559.1"/>
    <property type="molecule type" value="Genomic_DNA"/>
</dbReference>
<evidence type="ECO:0000313" key="1">
    <source>
        <dbReference type="EMBL" id="KAK6740559.1"/>
    </source>
</evidence>
<name>A0ABR1CQF4_NECAM</name>
<keyword evidence="2" id="KW-1185">Reference proteome</keyword>
<organism evidence="1 2">
    <name type="scientific">Necator americanus</name>
    <name type="common">Human hookworm</name>
    <dbReference type="NCBI Taxonomy" id="51031"/>
    <lineage>
        <taxon>Eukaryota</taxon>
        <taxon>Metazoa</taxon>
        <taxon>Ecdysozoa</taxon>
        <taxon>Nematoda</taxon>
        <taxon>Chromadorea</taxon>
        <taxon>Rhabditida</taxon>
        <taxon>Rhabditina</taxon>
        <taxon>Rhabditomorpha</taxon>
        <taxon>Strongyloidea</taxon>
        <taxon>Ancylostomatidae</taxon>
        <taxon>Bunostominae</taxon>
        <taxon>Necator</taxon>
    </lineage>
</organism>
<evidence type="ECO:0008006" key="3">
    <source>
        <dbReference type="Google" id="ProtNLM"/>
    </source>
</evidence>
<reference evidence="1 2" key="1">
    <citation type="submission" date="2023-08" db="EMBL/GenBank/DDBJ databases">
        <title>A Necator americanus chromosomal reference genome.</title>
        <authorList>
            <person name="Ilik V."/>
            <person name="Petrzelkova K.J."/>
            <person name="Pardy F."/>
            <person name="Fuh T."/>
            <person name="Niatou-Singa F.S."/>
            <person name="Gouil Q."/>
            <person name="Baker L."/>
            <person name="Ritchie M.E."/>
            <person name="Jex A.R."/>
            <person name="Gazzola D."/>
            <person name="Li H."/>
            <person name="Toshio Fujiwara R."/>
            <person name="Zhan B."/>
            <person name="Aroian R.V."/>
            <person name="Pafco B."/>
            <person name="Schwarz E.M."/>
        </authorList>
    </citation>
    <scope>NUCLEOTIDE SEQUENCE [LARGE SCALE GENOMIC DNA]</scope>
    <source>
        <strain evidence="1 2">Aroian</strain>
        <tissue evidence="1">Whole animal</tissue>
    </source>
</reference>
<comment type="caution">
    <text evidence="1">The sequence shown here is derived from an EMBL/GenBank/DDBJ whole genome shotgun (WGS) entry which is preliminary data.</text>
</comment>
<evidence type="ECO:0000313" key="2">
    <source>
        <dbReference type="Proteomes" id="UP001303046"/>
    </source>
</evidence>
<gene>
    <name evidence="1" type="primary">Necator_chrIII.g9564</name>
    <name evidence="1" type="ORF">RB195_008799</name>
</gene>
<accession>A0ABR1CQF4</accession>
<protein>
    <recommendedName>
        <fullName evidence="3">Integrin alpha-2 domain-containing protein</fullName>
    </recommendedName>
</protein>
<dbReference type="Proteomes" id="UP001303046">
    <property type="component" value="Unassembled WGS sequence"/>
</dbReference>
<sequence length="80" mass="8835">MCPMITEPGEEEKNGRIFPAISYRSVSPRVNTDGNCVRKTRLLVTVVNGKTSLIDSQVNLLVNIETTRGVDADNNKQTQT</sequence>
<proteinExistence type="predicted"/>